<sequence length="180" mass="18521">MITTTTSAIVGLSLASCSDDTKNEPAGSIIEPTASSLSTPNATGPSEAADIAAVRQVHAEYWDAVITSENRPTTADRSLFDGIATGAAVETQLADVGSLKEDGIRRLGAPTLGEPAITVDGDSATVEVCVDSSTWGAAVGDTTAPPQTPHPRPSVVALERTDETWLVTEQIPSDEATITC</sequence>
<feature type="compositionally biased region" description="Polar residues" evidence="1">
    <location>
        <begin position="33"/>
        <end position="44"/>
    </location>
</feature>
<evidence type="ECO:0000313" key="2">
    <source>
        <dbReference type="EMBL" id="PSK99776.1"/>
    </source>
</evidence>
<dbReference type="Proteomes" id="UP000243528">
    <property type="component" value="Unassembled WGS sequence"/>
</dbReference>
<keyword evidence="3" id="KW-1185">Reference proteome</keyword>
<protein>
    <recommendedName>
        <fullName evidence="4">SnoaL-like protein</fullName>
    </recommendedName>
</protein>
<gene>
    <name evidence="2" type="ORF">CLV30_11779</name>
</gene>
<evidence type="ECO:0000313" key="3">
    <source>
        <dbReference type="Proteomes" id="UP000243528"/>
    </source>
</evidence>
<dbReference type="OrthoDB" id="5187349at2"/>
<proteinExistence type="predicted"/>
<accession>A0A2P8DRD2</accession>
<dbReference type="RefSeq" id="WP_106538957.1">
    <property type="nucleotide sequence ID" value="NZ_PYGE01000017.1"/>
</dbReference>
<evidence type="ECO:0008006" key="4">
    <source>
        <dbReference type="Google" id="ProtNLM"/>
    </source>
</evidence>
<organism evidence="2 3">
    <name type="scientific">Haloactinopolyspora alba</name>
    <dbReference type="NCBI Taxonomy" id="648780"/>
    <lineage>
        <taxon>Bacteria</taxon>
        <taxon>Bacillati</taxon>
        <taxon>Actinomycetota</taxon>
        <taxon>Actinomycetes</taxon>
        <taxon>Jiangellales</taxon>
        <taxon>Jiangellaceae</taxon>
        <taxon>Haloactinopolyspora</taxon>
    </lineage>
</organism>
<dbReference type="AlphaFoldDB" id="A0A2P8DRD2"/>
<dbReference type="EMBL" id="PYGE01000017">
    <property type="protein sequence ID" value="PSK99776.1"/>
    <property type="molecule type" value="Genomic_DNA"/>
</dbReference>
<reference evidence="2 3" key="1">
    <citation type="submission" date="2018-03" db="EMBL/GenBank/DDBJ databases">
        <title>Genomic Encyclopedia of Archaeal and Bacterial Type Strains, Phase II (KMG-II): from individual species to whole genera.</title>
        <authorList>
            <person name="Goeker M."/>
        </authorList>
    </citation>
    <scope>NUCLEOTIDE SEQUENCE [LARGE SCALE GENOMIC DNA]</scope>
    <source>
        <strain evidence="2 3">DSM 45211</strain>
    </source>
</reference>
<comment type="caution">
    <text evidence="2">The sequence shown here is derived from an EMBL/GenBank/DDBJ whole genome shotgun (WGS) entry which is preliminary data.</text>
</comment>
<name>A0A2P8DRD2_9ACTN</name>
<evidence type="ECO:0000256" key="1">
    <source>
        <dbReference type="SAM" id="MobiDB-lite"/>
    </source>
</evidence>
<feature type="region of interest" description="Disordered" evidence="1">
    <location>
        <begin position="18"/>
        <end position="46"/>
    </location>
</feature>